<feature type="region of interest" description="Disordered" evidence="1">
    <location>
        <begin position="57"/>
        <end position="78"/>
    </location>
</feature>
<protein>
    <submittedName>
        <fullName evidence="2">Uncharacterized protein</fullName>
    </submittedName>
</protein>
<proteinExistence type="predicted"/>
<accession>A0A6A3GRH0</accession>
<gene>
    <name evidence="2" type="ORF">PR001_g31516</name>
</gene>
<evidence type="ECO:0000313" key="3">
    <source>
        <dbReference type="Proteomes" id="UP000429607"/>
    </source>
</evidence>
<organism evidence="2 3">
    <name type="scientific">Phytophthora rubi</name>
    <dbReference type="NCBI Taxonomy" id="129364"/>
    <lineage>
        <taxon>Eukaryota</taxon>
        <taxon>Sar</taxon>
        <taxon>Stramenopiles</taxon>
        <taxon>Oomycota</taxon>
        <taxon>Peronosporomycetes</taxon>
        <taxon>Peronosporales</taxon>
        <taxon>Peronosporaceae</taxon>
        <taxon>Phytophthora</taxon>
    </lineage>
</organism>
<reference evidence="2 3" key="1">
    <citation type="submission" date="2018-09" db="EMBL/GenBank/DDBJ databases">
        <title>Genomic investigation of the strawberry pathogen Phytophthora fragariae indicates pathogenicity is determined by transcriptional variation in three key races.</title>
        <authorList>
            <person name="Adams T.M."/>
            <person name="Armitage A.D."/>
            <person name="Sobczyk M.K."/>
            <person name="Bates H.J."/>
            <person name="Dunwell J.M."/>
            <person name="Nellist C.F."/>
            <person name="Harrison R.J."/>
        </authorList>
    </citation>
    <scope>NUCLEOTIDE SEQUENCE [LARGE SCALE GENOMIC DNA]</scope>
    <source>
        <strain evidence="2 3">SCRP249</strain>
    </source>
</reference>
<dbReference type="EMBL" id="QXFV01008247">
    <property type="protein sequence ID" value="KAE8957038.1"/>
    <property type="molecule type" value="Genomic_DNA"/>
</dbReference>
<dbReference type="Proteomes" id="UP000429607">
    <property type="component" value="Unassembled WGS sequence"/>
</dbReference>
<sequence length="142" mass="16308">MPPPPIGYPPGHANHAEADRYANAAALRVLDGIPIRRITMRVLGLYLRTIMPRVVGDVQPVRDDATQQPAEPDDRRRPMAFPAVPEARHGFHRLLNQRQGELGLQLLVDWIPTWEPASNLDRAHVAEYQKLMRNWRRNERSQ</sequence>
<dbReference type="AlphaFoldDB" id="A0A6A3GRH0"/>
<name>A0A6A3GRH0_9STRA</name>
<comment type="caution">
    <text evidence="2">The sequence shown here is derived from an EMBL/GenBank/DDBJ whole genome shotgun (WGS) entry which is preliminary data.</text>
</comment>
<evidence type="ECO:0000256" key="1">
    <source>
        <dbReference type="SAM" id="MobiDB-lite"/>
    </source>
</evidence>
<evidence type="ECO:0000313" key="2">
    <source>
        <dbReference type="EMBL" id="KAE8957038.1"/>
    </source>
</evidence>